<dbReference type="OrthoDB" id="9760450at2"/>
<dbReference type="STRING" id="1318628.MARLIPOL_03150"/>
<dbReference type="HOGENOM" id="CLU_2423457_0_0_6"/>
<evidence type="ECO:0000313" key="1">
    <source>
        <dbReference type="EMBL" id="EON93669.1"/>
    </source>
</evidence>
<comment type="caution">
    <text evidence="1">The sequence shown here is derived from an EMBL/GenBank/DDBJ whole genome shotgun (WGS) entry which is preliminary data.</text>
</comment>
<evidence type="ECO:0000313" key="2">
    <source>
        <dbReference type="Proteomes" id="UP000016540"/>
    </source>
</evidence>
<dbReference type="Proteomes" id="UP000016540">
    <property type="component" value="Unassembled WGS sequence"/>
</dbReference>
<gene>
    <name evidence="1" type="ORF">MARLIPOL_03150</name>
</gene>
<name>R8B586_9GAMM</name>
<accession>R8B586</accession>
<keyword evidence="2" id="KW-1185">Reference proteome</keyword>
<dbReference type="RefSeq" id="WP_012136630.1">
    <property type="nucleotide sequence ID" value="NZ_KE007306.1"/>
</dbReference>
<reference evidence="1 2" key="1">
    <citation type="journal article" date="2013" name="Genome Announc.">
        <title>Draft Genome Sequence of the Moderately Halophilic Bacterium Marinobacter lipolyticus Strain SM19.</title>
        <authorList>
            <person name="Papke R.T."/>
            <person name="de la Haba R.R."/>
            <person name="Infante-Dominguez C."/>
            <person name="Perez D."/>
            <person name="Sanchez-Porro C."/>
            <person name="Lapierre P."/>
            <person name="Ventosa A."/>
        </authorList>
    </citation>
    <scope>NUCLEOTIDE SEQUENCE [LARGE SCALE GENOMIC DNA]</scope>
    <source>
        <strain evidence="1 2">SM19</strain>
    </source>
</reference>
<proteinExistence type="predicted"/>
<dbReference type="AlphaFoldDB" id="R8B586"/>
<dbReference type="EMBL" id="ASAD01000006">
    <property type="protein sequence ID" value="EON93669.1"/>
    <property type="molecule type" value="Genomic_DNA"/>
</dbReference>
<sequence length="91" mass="10497">MFHGLPSYDVPDGLHRGYRKALGMLFLIKPTTFAVHTLTSDNQQLETQSEKKLQGICKKIRADFCDRHYKLLRRFSAGSALQKNIRCKTKE</sequence>
<protein>
    <submittedName>
        <fullName evidence="1">Uncharacterized protein</fullName>
    </submittedName>
</protein>
<organism evidence="1 2">
    <name type="scientific">Marinobacter lipolyticus SM19</name>
    <dbReference type="NCBI Taxonomy" id="1318628"/>
    <lineage>
        <taxon>Bacteria</taxon>
        <taxon>Pseudomonadati</taxon>
        <taxon>Pseudomonadota</taxon>
        <taxon>Gammaproteobacteria</taxon>
        <taxon>Pseudomonadales</taxon>
        <taxon>Marinobacteraceae</taxon>
        <taxon>Marinobacter</taxon>
    </lineage>
</organism>